<keyword evidence="3" id="KW-1185">Reference proteome</keyword>
<evidence type="ECO:0000256" key="1">
    <source>
        <dbReference type="SAM" id="Phobius"/>
    </source>
</evidence>
<evidence type="ECO:0000313" key="3">
    <source>
        <dbReference type="Proteomes" id="UP001497045"/>
    </source>
</evidence>
<gene>
    <name evidence="2" type="ORF">AAEO60_07645</name>
</gene>
<keyword evidence="1" id="KW-0472">Membrane</keyword>
<name>A0ABU9IEA9_9SPHN</name>
<evidence type="ECO:0000313" key="2">
    <source>
        <dbReference type="EMBL" id="MEL1250540.1"/>
    </source>
</evidence>
<organism evidence="2 3">
    <name type="scientific">Aurantiacibacter gilvus</name>
    <dbReference type="NCBI Taxonomy" id="3139141"/>
    <lineage>
        <taxon>Bacteria</taxon>
        <taxon>Pseudomonadati</taxon>
        <taxon>Pseudomonadota</taxon>
        <taxon>Alphaproteobacteria</taxon>
        <taxon>Sphingomonadales</taxon>
        <taxon>Erythrobacteraceae</taxon>
        <taxon>Aurantiacibacter</taxon>
    </lineage>
</organism>
<keyword evidence="1" id="KW-0812">Transmembrane</keyword>
<comment type="caution">
    <text evidence="2">The sequence shown here is derived from an EMBL/GenBank/DDBJ whole genome shotgun (WGS) entry which is preliminary data.</text>
</comment>
<dbReference type="InterPro" id="IPR026467">
    <property type="entry name" value="Ser/Gly_Cys_C_dom"/>
</dbReference>
<proteinExistence type="predicted"/>
<feature type="transmembrane region" description="Helical" evidence="1">
    <location>
        <begin position="168"/>
        <end position="187"/>
    </location>
</feature>
<feature type="transmembrane region" description="Helical" evidence="1">
    <location>
        <begin position="139"/>
        <end position="156"/>
    </location>
</feature>
<feature type="transmembrane region" description="Helical" evidence="1">
    <location>
        <begin position="14"/>
        <end position="35"/>
    </location>
</feature>
<reference evidence="2 3" key="1">
    <citation type="submission" date="2024-04" db="EMBL/GenBank/DDBJ databases">
        <title>Aurantiacibacter sp. DGU6 16S ribosomal RNA gene Genome sequencing and assembly.</title>
        <authorList>
            <person name="Park S."/>
        </authorList>
    </citation>
    <scope>NUCLEOTIDE SEQUENCE [LARGE SCALE GENOMIC DNA]</scope>
    <source>
        <strain evidence="2 3">DGU6</strain>
    </source>
</reference>
<keyword evidence="1" id="KW-1133">Transmembrane helix</keyword>
<protein>
    <submittedName>
        <fullName evidence="2">TIGR04222 domain-containing membrane protein</fullName>
    </submittedName>
</protein>
<dbReference type="RefSeq" id="WP_341673059.1">
    <property type="nucleotide sequence ID" value="NZ_JBBYHV010000001.1"/>
</dbReference>
<dbReference type="Proteomes" id="UP001497045">
    <property type="component" value="Unassembled WGS sequence"/>
</dbReference>
<dbReference type="EMBL" id="JBBYHV010000001">
    <property type="protein sequence ID" value="MEL1250540.1"/>
    <property type="molecule type" value="Genomic_DNA"/>
</dbReference>
<sequence length="276" mass="28998">MELGFSSYDADDFLLFYGALIVAAMVAGFWIPGFLRPDGREQQLHDPDELAYLAGGKQRFVDSVVAALFARGALRADGKRLFKGSRVEGESRAERDLLRHAGDLTLSDAAKQLDDHAHAVDRDLVSKGLLIARGARTKLRLLPLVPYLLVLAIGIYRRQAGVAEGEPVGYLTIMIFIAFMIGLVRLFKSNPRTRAGDTALDQATINAQRLRGTPTSGEAGLAVGLFGTGVLVGTPYVPLHFMRHWRGGDGGAAADGGDGGDGGGGCGGGGCGGCGG</sequence>
<accession>A0ABU9IEA9</accession>
<dbReference type="NCBIfam" id="TIGR04222">
    <property type="entry name" value="near_uncomplex"/>
    <property type="match status" value="1"/>
</dbReference>